<name>A0ABT8RMX7_9FLAO</name>
<feature type="transmembrane region" description="Helical" evidence="1">
    <location>
        <begin position="193"/>
        <end position="214"/>
    </location>
</feature>
<dbReference type="RefSeq" id="WP_304435362.1">
    <property type="nucleotide sequence ID" value="NZ_JAUKUC010000001.1"/>
</dbReference>
<accession>A0ABT8RMX7</accession>
<gene>
    <name evidence="2" type="ORF">Q2T41_06215</name>
</gene>
<keyword evidence="3" id="KW-1185">Reference proteome</keyword>
<feature type="transmembrane region" description="Helical" evidence="1">
    <location>
        <begin position="273"/>
        <end position="290"/>
    </location>
</feature>
<comment type="caution">
    <text evidence="2">The sequence shown here is derived from an EMBL/GenBank/DDBJ whole genome shotgun (WGS) entry which is preliminary data.</text>
</comment>
<proteinExistence type="predicted"/>
<evidence type="ECO:0000313" key="2">
    <source>
        <dbReference type="EMBL" id="MDO1512246.1"/>
    </source>
</evidence>
<evidence type="ECO:0000313" key="3">
    <source>
        <dbReference type="Proteomes" id="UP001168579"/>
    </source>
</evidence>
<keyword evidence="1" id="KW-0472">Membrane</keyword>
<protein>
    <submittedName>
        <fullName evidence="2">Uncharacterized protein</fullName>
    </submittedName>
</protein>
<reference evidence="2" key="2">
    <citation type="submission" date="2023-06" db="EMBL/GenBank/DDBJ databases">
        <authorList>
            <person name="Lucena T."/>
            <person name="Sun Q."/>
        </authorList>
    </citation>
    <scope>NUCLEOTIDE SEQUENCE</scope>
    <source>
        <strain evidence="2">CECT 8869</strain>
    </source>
</reference>
<dbReference type="EMBL" id="JAUKUC010000001">
    <property type="protein sequence ID" value="MDO1512246.1"/>
    <property type="molecule type" value="Genomic_DNA"/>
</dbReference>
<evidence type="ECO:0000256" key="1">
    <source>
        <dbReference type="SAM" id="Phobius"/>
    </source>
</evidence>
<sequence>MLIWQYIVTGKLYILVGLNLKNEMGKLFNPTKRTFAGPWLLNNSSLEELHEIIEYADYELSKTLDEKIDATALKDFDDKKYESFEEAKKYALKYSFDRKRKDITLISNNESRLTDNSIKELLVDPKVKNFKPKELSVDIEYGSLDIFSFNVKQRFDGELEYNVKATKSEVEDEINYRLENWVDKYKPLFIQTWWLKLAFPLAIFAGLTFLLTAVNISSTYRPNSIQVHKEQIEAIIENGVNKENQTEAVELLLKINSGYISDDVEEETRINQTAKRVSIIALAFCLIGIFKPKTIIGIGKHKRTLKFYKYYLRFVLFVIPAIFVYPYIIEFIKNLI</sequence>
<reference evidence="2" key="1">
    <citation type="journal article" date="2014" name="Int. J. Syst. Evol. Microbiol.">
        <title>Complete genome of a new Firmicutes species belonging to the dominant human colonic microbiota ('Ruminococcus bicirculans') reveals two chromosomes and a selective capacity to utilize plant glucans.</title>
        <authorList>
            <consortium name="NISC Comparative Sequencing Program"/>
            <person name="Wegmann U."/>
            <person name="Louis P."/>
            <person name="Goesmann A."/>
            <person name="Henrissat B."/>
            <person name="Duncan S.H."/>
            <person name="Flint H.J."/>
        </authorList>
    </citation>
    <scope>NUCLEOTIDE SEQUENCE</scope>
    <source>
        <strain evidence="2">CECT 8869</strain>
    </source>
</reference>
<keyword evidence="1" id="KW-1133">Transmembrane helix</keyword>
<keyword evidence="1" id="KW-0812">Transmembrane</keyword>
<dbReference type="Proteomes" id="UP001168579">
    <property type="component" value="Unassembled WGS sequence"/>
</dbReference>
<feature type="transmembrane region" description="Helical" evidence="1">
    <location>
        <begin position="310"/>
        <end position="329"/>
    </location>
</feature>
<organism evidence="2 3">
    <name type="scientific">Maribacter confluentis</name>
    <dbReference type="NCBI Taxonomy" id="1656093"/>
    <lineage>
        <taxon>Bacteria</taxon>
        <taxon>Pseudomonadati</taxon>
        <taxon>Bacteroidota</taxon>
        <taxon>Flavobacteriia</taxon>
        <taxon>Flavobacteriales</taxon>
        <taxon>Flavobacteriaceae</taxon>
        <taxon>Maribacter</taxon>
    </lineage>
</organism>